<evidence type="ECO:0000313" key="5">
    <source>
        <dbReference type="Proteomes" id="UP001212841"/>
    </source>
</evidence>
<protein>
    <recommendedName>
        <fullName evidence="3">ACB domain-containing protein</fullName>
    </recommendedName>
</protein>
<dbReference type="Proteomes" id="UP001212841">
    <property type="component" value="Unassembled WGS sequence"/>
</dbReference>
<evidence type="ECO:0000313" key="4">
    <source>
        <dbReference type="EMBL" id="KAJ3056460.1"/>
    </source>
</evidence>
<feature type="region of interest" description="Disordered" evidence="2">
    <location>
        <begin position="86"/>
        <end position="147"/>
    </location>
</feature>
<organism evidence="4 5">
    <name type="scientific">Rhizophlyctis rosea</name>
    <dbReference type="NCBI Taxonomy" id="64517"/>
    <lineage>
        <taxon>Eukaryota</taxon>
        <taxon>Fungi</taxon>
        <taxon>Fungi incertae sedis</taxon>
        <taxon>Chytridiomycota</taxon>
        <taxon>Chytridiomycota incertae sedis</taxon>
        <taxon>Chytridiomycetes</taxon>
        <taxon>Rhizophlyctidales</taxon>
        <taxon>Rhizophlyctidaceae</taxon>
        <taxon>Rhizophlyctis</taxon>
    </lineage>
</organism>
<feature type="domain" description="ACB" evidence="3">
    <location>
        <begin position="1"/>
        <end position="23"/>
    </location>
</feature>
<sequence>MPKEDAMQLYIEEALPVLEQLADMRDAQVAGYLSHSIPLADRPKVATCIAETMRFVNEFRFEPEELDDALNDDQLYAPVQINDYEPQRVEWRPTSTATTVSSLPPAAEDPSDTSPAADDVAISDQPTSPAPPVEPVRPRRASRKPDDLLTRGLMGRIDSLERRILREGASSPGRQPACEGDVTSVAAVMGKLDKLEGRLANVELRMASLERYGKIAFQLVNCDKRQHRHCLC</sequence>
<gene>
    <name evidence="4" type="ORF">HK097_006779</name>
</gene>
<dbReference type="InterPro" id="IPR000582">
    <property type="entry name" value="Acyl-CoA-binding_protein"/>
</dbReference>
<comment type="caution">
    <text evidence="4">The sequence shown here is derived from an EMBL/GenBank/DDBJ whole genome shotgun (WGS) entry which is preliminary data.</text>
</comment>
<dbReference type="EMBL" id="JADGJD010000032">
    <property type="protein sequence ID" value="KAJ3056460.1"/>
    <property type="molecule type" value="Genomic_DNA"/>
</dbReference>
<dbReference type="PROSITE" id="PS51228">
    <property type="entry name" value="ACB_2"/>
    <property type="match status" value="1"/>
</dbReference>
<evidence type="ECO:0000256" key="2">
    <source>
        <dbReference type="SAM" id="MobiDB-lite"/>
    </source>
</evidence>
<proteinExistence type="predicted"/>
<dbReference type="AlphaFoldDB" id="A0AAD5X5X8"/>
<keyword evidence="5" id="KW-1185">Reference proteome</keyword>
<name>A0AAD5X5X8_9FUNG</name>
<evidence type="ECO:0000256" key="1">
    <source>
        <dbReference type="SAM" id="Coils"/>
    </source>
</evidence>
<evidence type="ECO:0000259" key="3">
    <source>
        <dbReference type="PROSITE" id="PS51228"/>
    </source>
</evidence>
<dbReference type="GO" id="GO:0000062">
    <property type="term" value="F:fatty-acyl-CoA binding"/>
    <property type="evidence" value="ECO:0007669"/>
    <property type="project" value="InterPro"/>
</dbReference>
<feature type="coiled-coil region" evidence="1">
    <location>
        <begin position="185"/>
        <end position="212"/>
    </location>
</feature>
<keyword evidence="1" id="KW-0175">Coiled coil</keyword>
<accession>A0AAD5X5X8</accession>
<reference evidence="4" key="1">
    <citation type="submission" date="2020-05" db="EMBL/GenBank/DDBJ databases">
        <title>Phylogenomic resolution of chytrid fungi.</title>
        <authorList>
            <person name="Stajich J.E."/>
            <person name="Amses K."/>
            <person name="Simmons R."/>
            <person name="Seto K."/>
            <person name="Myers J."/>
            <person name="Bonds A."/>
            <person name="Quandt C.A."/>
            <person name="Barry K."/>
            <person name="Liu P."/>
            <person name="Grigoriev I."/>
            <person name="Longcore J.E."/>
            <person name="James T.Y."/>
        </authorList>
    </citation>
    <scope>NUCLEOTIDE SEQUENCE</scope>
    <source>
        <strain evidence="4">JEL0318</strain>
    </source>
</reference>
<feature type="compositionally biased region" description="Polar residues" evidence="2">
    <location>
        <begin position="93"/>
        <end position="102"/>
    </location>
</feature>